<dbReference type="OrthoDB" id="2679997at2"/>
<dbReference type="Proteomes" id="UP000308230">
    <property type="component" value="Unassembled WGS sequence"/>
</dbReference>
<dbReference type="RefSeq" id="WP_138125924.1">
    <property type="nucleotide sequence ID" value="NZ_SWLG01000006.1"/>
</dbReference>
<accession>A0A5R9F1M0</accession>
<protein>
    <submittedName>
        <fullName evidence="1">Uncharacterized protein</fullName>
    </submittedName>
</protein>
<name>A0A5R9F1M0_9BACL</name>
<proteinExistence type="predicted"/>
<reference evidence="1 2" key="1">
    <citation type="submission" date="2019-04" db="EMBL/GenBank/DDBJ databases">
        <title>Bacillus caeni sp. nov., a bacterium isolated from mangrove sediment.</title>
        <authorList>
            <person name="Huang H."/>
            <person name="Mo K."/>
            <person name="Hu Y."/>
        </authorList>
    </citation>
    <scope>NUCLEOTIDE SEQUENCE [LARGE SCALE GENOMIC DNA]</scope>
    <source>
        <strain evidence="1 2">HB172195</strain>
    </source>
</reference>
<evidence type="ECO:0000313" key="1">
    <source>
        <dbReference type="EMBL" id="TLS37467.1"/>
    </source>
</evidence>
<keyword evidence="2" id="KW-1185">Reference proteome</keyword>
<dbReference type="AlphaFoldDB" id="A0A5R9F1M0"/>
<organism evidence="1 2">
    <name type="scientific">Exobacillus caeni</name>
    <dbReference type="NCBI Taxonomy" id="2574798"/>
    <lineage>
        <taxon>Bacteria</taxon>
        <taxon>Bacillati</taxon>
        <taxon>Bacillota</taxon>
        <taxon>Bacilli</taxon>
        <taxon>Bacillales</taxon>
        <taxon>Guptibacillaceae</taxon>
        <taxon>Exobacillus</taxon>
    </lineage>
</organism>
<dbReference type="EMBL" id="SWLG01000006">
    <property type="protein sequence ID" value="TLS37467.1"/>
    <property type="molecule type" value="Genomic_DNA"/>
</dbReference>
<gene>
    <name evidence="1" type="ORF">FCL54_09990</name>
</gene>
<evidence type="ECO:0000313" key="2">
    <source>
        <dbReference type="Proteomes" id="UP000308230"/>
    </source>
</evidence>
<comment type="caution">
    <text evidence="1">The sequence shown here is derived from an EMBL/GenBank/DDBJ whole genome shotgun (WGS) entry which is preliminary data.</text>
</comment>
<sequence>MDINVLFKGLEQGKIRYESLPSLQYVMQEAGFKVDYKMRDKTLDIQPGLSAKRVSVIPLAQNEMEQNVVKLVKRFLKTNGVELISDAQSDKRGFVDLRLQLDIGVTEHIYEPEMQLIHSEKGPQMTRFLQNECTKEKLTVKVIENNDHQYSDFAMILKLPEGKSDMEPLLEKFSVMLTMGILDQLRETTKLPLLSFMPLINFLQIDAKKTVPIKENSHAYRKQLSSPEKATVQAEVFFDYQLILNRKIPGKIKLLCDLHIQNTGNRMLTSPVICLRSSPADSINVTGQILPPKRASTLGVQTNAGTIGWKFIYDNWLDQLKEKGEAWITSIHKVQIEPGQTETLSNIQMSLLEAEQVDNFIVEGFVFFKEQGVEFEANNSISVSLQG</sequence>